<feature type="transmembrane region" description="Helical" evidence="5">
    <location>
        <begin position="316"/>
        <end position="334"/>
    </location>
</feature>
<name>A0A1L9STT8_9EURO</name>
<keyword evidence="3 5" id="KW-1133">Transmembrane helix</keyword>
<gene>
    <name evidence="6" type="ORF">ASPZODRAFT_126502</name>
</gene>
<evidence type="ECO:0000313" key="6">
    <source>
        <dbReference type="EMBL" id="OJJ50609.1"/>
    </source>
</evidence>
<keyword evidence="2 5" id="KW-0812">Transmembrane</keyword>
<proteinExistence type="predicted"/>
<dbReference type="GeneID" id="34607977"/>
<dbReference type="Gene3D" id="1.20.58.340">
    <property type="entry name" value="Magnesium transport protein CorA, transmembrane region"/>
    <property type="match status" value="1"/>
</dbReference>
<dbReference type="STRING" id="1073090.A0A1L9STT8"/>
<dbReference type="SUPFAM" id="SSF144083">
    <property type="entry name" value="Magnesium transport protein CorA, transmembrane region"/>
    <property type="match status" value="1"/>
</dbReference>
<dbReference type="EMBL" id="KV878336">
    <property type="protein sequence ID" value="OJJ50609.1"/>
    <property type="molecule type" value="Genomic_DNA"/>
</dbReference>
<feature type="transmembrane region" description="Helical" evidence="5">
    <location>
        <begin position="354"/>
        <end position="374"/>
    </location>
</feature>
<dbReference type="RefSeq" id="XP_022585119.1">
    <property type="nucleotide sequence ID" value="XM_022721512.1"/>
</dbReference>
<dbReference type="GO" id="GO:0016020">
    <property type="term" value="C:membrane"/>
    <property type="evidence" value="ECO:0007669"/>
    <property type="project" value="UniProtKB-SubCell"/>
</dbReference>
<accession>A0A1L9STT8</accession>
<evidence type="ECO:0000256" key="3">
    <source>
        <dbReference type="ARBA" id="ARBA00022989"/>
    </source>
</evidence>
<keyword evidence="4 5" id="KW-0472">Membrane</keyword>
<evidence type="ECO:0000256" key="2">
    <source>
        <dbReference type="ARBA" id="ARBA00022692"/>
    </source>
</evidence>
<sequence>MLSNKCQGCPPIEIITQDRDNKEARKTSIDSFVSRNEPHKVTVIFAEANFIRHCDHCRQLFTDKFQMPELWWTDWCKRSNGYFGCEEMVDEKGETEAHSTWLRFLIKHCSDNPTKGYFWYKLNIFTRWEYSTKSTTILVFDPKPAVRAHLAEKLFDSRKGLDAEDPYWPHCILAEEAVHLQDDAVWSIRTFVRNLEKNRPSRQNLVPNYADRHELARHAIHVLETLELGTKTINDMIIQHDRLQRGTDTAHHRQISRQLQFLHHTMRSLYCRSDSNKERLLNENQLAFHVMAQFDSEMSVEIGHAAQSDSAAMKTIAVLTLIFLPATFVSAIFSTSFFNFDAGSGDWGMSDKFWMFWAVSIPITLVTVAMWLLWHKFFPQKLIGEEDLRARRRATQLDSLHHAALVELAKKGGEKDVGKMV</sequence>
<evidence type="ECO:0000313" key="7">
    <source>
        <dbReference type="Proteomes" id="UP000184188"/>
    </source>
</evidence>
<dbReference type="OrthoDB" id="5207033at2759"/>
<reference evidence="7" key="1">
    <citation type="journal article" date="2017" name="Genome Biol.">
        <title>Comparative genomics reveals high biological diversity and specific adaptations in the industrially and medically important fungal genus Aspergillus.</title>
        <authorList>
            <person name="de Vries R.P."/>
            <person name="Riley R."/>
            <person name="Wiebenga A."/>
            <person name="Aguilar-Osorio G."/>
            <person name="Amillis S."/>
            <person name="Uchima C.A."/>
            <person name="Anderluh G."/>
            <person name="Asadollahi M."/>
            <person name="Askin M."/>
            <person name="Barry K."/>
            <person name="Battaglia E."/>
            <person name="Bayram O."/>
            <person name="Benocci T."/>
            <person name="Braus-Stromeyer S.A."/>
            <person name="Caldana C."/>
            <person name="Canovas D."/>
            <person name="Cerqueira G.C."/>
            <person name="Chen F."/>
            <person name="Chen W."/>
            <person name="Choi C."/>
            <person name="Clum A."/>
            <person name="Dos Santos R.A."/>
            <person name="Damasio A.R."/>
            <person name="Diallinas G."/>
            <person name="Emri T."/>
            <person name="Fekete E."/>
            <person name="Flipphi M."/>
            <person name="Freyberg S."/>
            <person name="Gallo A."/>
            <person name="Gournas C."/>
            <person name="Habgood R."/>
            <person name="Hainaut M."/>
            <person name="Harispe M.L."/>
            <person name="Henrissat B."/>
            <person name="Hilden K.S."/>
            <person name="Hope R."/>
            <person name="Hossain A."/>
            <person name="Karabika E."/>
            <person name="Karaffa L."/>
            <person name="Karanyi Z."/>
            <person name="Krasevec N."/>
            <person name="Kuo A."/>
            <person name="Kusch H."/>
            <person name="LaButti K."/>
            <person name="Lagendijk E.L."/>
            <person name="Lapidus A."/>
            <person name="Levasseur A."/>
            <person name="Lindquist E."/>
            <person name="Lipzen A."/>
            <person name="Logrieco A.F."/>
            <person name="MacCabe A."/>
            <person name="Maekelae M.R."/>
            <person name="Malavazi I."/>
            <person name="Melin P."/>
            <person name="Meyer V."/>
            <person name="Mielnichuk N."/>
            <person name="Miskei M."/>
            <person name="Molnar A.P."/>
            <person name="Mule G."/>
            <person name="Ngan C.Y."/>
            <person name="Orejas M."/>
            <person name="Orosz E."/>
            <person name="Ouedraogo J.P."/>
            <person name="Overkamp K.M."/>
            <person name="Park H.-S."/>
            <person name="Perrone G."/>
            <person name="Piumi F."/>
            <person name="Punt P.J."/>
            <person name="Ram A.F."/>
            <person name="Ramon A."/>
            <person name="Rauscher S."/>
            <person name="Record E."/>
            <person name="Riano-Pachon D.M."/>
            <person name="Robert V."/>
            <person name="Roehrig J."/>
            <person name="Ruller R."/>
            <person name="Salamov A."/>
            <person name="Salih N.S."/>
            <person name="Samson R.A."/>
            <person name="Sandor E."/>
            <person name="Sanguinetti M."/>
            <person name="Schuetze T."/>
            <person name="Sepcic K."/>
            <person name="Shelest E."/>
            <person name="Sherlock G."/>
            <person name="Sophianopoulou V."/>
            <person name="Squina F.M."/>
            <person name="Sun H."/>
            <person name="Susca A."/>
            <person name="Todd R.B."/>
            <person name="Tsang A."/>
            <person name="Unkles S.E."/>
            <person name="van de Wiele N."/>
            <person name="van Rossen-Uffink D."/>
            <person name="Oliveira J.V."/>
            <person name="Vesth T.C."/>
            <person name="Visser J."/>
            <person name="Yu J.-H."/>
            <person name="Zhou M."/>
            <person name="Andersen M.R."/>
            <person name="Archer D.B."/>
            <person name="Baker S.E."/>
            <person name="Benoit I."/>
            <person name="Brakhage A.A."/>
            <person name="Braus G.H."/>
            <person name="Fischer R."/>
            <person name="Frisvad J.C."/>
            <person name="Goldman G.H."/>
            <person name="Houbraken J."/>
            <person name="Oakley B."/>
            <person name="Pocsi I."/>
            <person name="Scazzocchio C."/>
            <person name="Seiboth B."/>
            <person name="vanKuyk P.A."/>
            <person name="Wortman J."/>
            <person name="Dyer P.S."/>
            <person name="Grigoriev I.V."/>
        </authorList>
    </citation>
    <scope>NUCLEOTIDE SEQUENCE [LARGE SCALE GENOMIC DNA]</scope>
    <source>
        <strain evidence="7">CBS 506.65</strain>
    </source>
</reference>
<dbReference type="Proteomes" id="UP000184188">
    <property type="component" value="Unassembled WGS sequence"/>
</dbReference>
<keyword evidence="7" id="KW-1185">Reference proteome</keyword>
<comment type="subcellular location">
    <subcellularLocation>
        <location evidence="1">Membrane</location>
        <topology evidence="1">Multi-pass membrane protein</topology>
    </subcellularLocation>
</comment>
<dbReference type="InterPro" id="IPR045863">
    <property type="entry name" value="CorA_TM1_TM2"/>
</dbReference>
<organism evidence="6 7">
    <name type="scientific">Penicilliopsis zonata CBS 506.65</name>
    <dbReference type="NCBI Taxonomy" id="1073090"/>
    <lineage>
        <taxon>Eukaryota</taxon>
        <taxon>Fungi</taxon>
        <taxon>Dikarya</taxon>
        <taxon>Ascomycota</taxon>
        <taxon>Pezizomycotina</taxon>
        <taxon>Eurotiomycetes</taxon>
        <taxon>Eurotiomycetidae</taxon>
        <taxon>Eurotiales</taxon>
        <taxon>Aspergillaceae</taxon>
        <taxon>Penicilliopsis</taxon>
    </lineage>
</organism>
<evidence type="ECO:0000256" key="4">
    <source>
        <dbReference type="ARBA" id="ARBA00023136"/>
    </source>
</evidence>
<evidence type="ECO:0000256" key="1">
    <source>
        <dbReference type="ARBA" id="ARBA00004141"/>
    </source>
</evidence>
<dbReference type="VEuPathDB" id="FungiDB:ASPZODRAFT_126502"/>
<dbReference type="AlphaFoldDB" id="A0A1L9STT8"/>
<evidence type="ECO:0000256" key="5">
    <source>
        <dbReference type="SAM" id="Phobius"/>
    </source>
</evidence>
<protein>
    <submittedName>
        <fullName evidence="6">Uncharacterized protein</fullName>
    </submittedName>
</protein>